<gene>
    <name evidence="5" type="ORF">H9816_03445</name>
</gene>
<dbReference type="Gene3D" id="1.25.40.10">
    <property type="entry name" value="Tetratricopeptide repeat domain"/>
    <property type="match status" value="2"/>
</dbReference>
<dbReference type="EMBL" id="DXCC01000009">
    <property type="protein sequence ID" value="HIZ14951.1"/>
    <property type="molecule type" value="Genomic_DNA"/>
</dbReference>
<feature type="chain" id="PRO_5039108731" evidence="4">
    <location>
        <begin position="22"/>
        <end position="449"/>
    </location>
</feature>
<feature type="signal peptide" evidence="4">
    <location>
        <begin position="1"/>
        <end position="21"/>
    </location>
</feature>
<dbReference type="Proteomes" id="UP000824014">
    <property type="component" value="Unassembled WGS sequence"/>
</dbReference>
<reference evidence="5" key="2">
    <citation type="submission" date="2021-04" db="EMBL/GenBank/DDBJ databases">
        <authorList>
            <person name="Gilroy R."/>
        </authorList>
    </citation>
    <scope>NUCLEOTIDE SEQUENCE</scope>
    <source>
        <strain evidence="5">ChiHjej11B10-19426</strain>
    </source>
</reference>
<evidence type="ECO:0000313" key="5">
    <source>
        <dbReference type="EMBL" id="HIZ14951.1"/>
    </source>
</evidence>
<dbReference type="InterPro" id="IPR011990">
    <property type="entry name" value="TPR-like_helical_dom_sf"/>
</dbReference>
<dbReference type="PANTHER" id="PTHR44186">
    <property type="match status" value="1"/>
</dbReference>
<evidence type="ECO:0000256" key="1">
    <source>
        <dbReference type="ARBA" id="ARBA00022737"/>
    </source>
</evidence>
<feature type="repeat" description="TPR" evidence="3">
    <location>
        <begin position="315"/>
        <end position="348"/>
    </location>
</feature>
<evidence type="ECO:0000313" key="6">
    <source>
        <dbReference type="Proteomes" id="UP000824014"/>
    </source>
</evidence>
<proteinExistence type="predicted"/>
<dbReference type="SUPFAM" id="SSF48452">
    <property type="entry name" value="TPR-like"/>
    <property type="match status" value="1"/>
</dbReference>
<comment type="caution">
    <text evidence="5">The sequence shown here is derived from an EMBL/GenBank/DDBJ whole genome shotgun (WGS) entry which is preliminary data.</text>
</comment>
<dbReference type="SMART" id="SM00028">
    <property type="entry name" value="TPR"/>
    <property type="match status" value="4"/>
</dbReference>
<dbReference type="AlphaFoldDB" id="A0A9D2DDD9"/>
<protein>
    <submittedName>
        <fullName evidence="5">Tetratricopeptide repeat protein</fullName>
    </submittedName>
</protein>
<dbReference type="PANTHER" id="PTHR44186:SF1">
    <property type="entry name" value="BARDET-BIEDL SYNDROME 4 PROTEIN"/>
    <property type="match status" value="1"/>
</dbReference>
<evidence type="ECO:0000256" key="3">
    <source>
        <dbReference type="PROSITE-ProRule" id="PRU00339"/>
    </source>
</evidence>
<dbReference type="InterPro" id="IPR019734">
    <property type="entry name" value="TPR_rpt"/>
</dbReference>
<evidence type="ECO:0000256" key="2">
    <source>
        <dbReference type="ARBA" id="ARBA00022803"/>
    </source>
</evidence>
<keyword evidence="4" id="KW-0732">Signal</keyword>
<sequence>MKKLFLLTTTVMLLASPSLFAQQVNINEKGLLKKIERSDADIVNPKKENKAATWIARGETFYQAATEVSKNLYDGIDAATVMMLFGEPTGAEVVEIAGQPYNKGIFPYVDVYLDVNNKPISWVVTKEIYPDALGKATEAYSKAYQLEGSNPKVAEKVQAGLKKVYDEYSKTGALYYALAMYNEAAEQFIKAYDITKLDGITIPDSDIYTLLHDAGLSYLFAKDYPKSIECLTAAEKISNDAEIYYLIYHAFRGNAANDPEAIQKAKVYLEKGLSMYPSDTNIIESLSEAYVFLGEDPNQILSTVENALKQDPNNADMWSALGVLYVSQENYDKAIGAFTHMAQLLPDSYIANNNLGIVYIKKAEKILDDVNARAATFASQDEYDAELSKAFVVYAEAVPFLEKAAEIDPSNLGTIELLKNVTFRIREMDGMMEKYEKYNNLYKQMTGQM</sequence>
<evidence type="ECO:0000256" key="4">
    <source>
        <dbReference type="SAM" id="SignalP"/>
    </source>
</evidence>
<reference evidence="5" key="1">
    <citation type="journal article" date="2021" name="PeerJ">
        <title>Extensive microbial diversity within the chicken gut microbiome revealed by metagenomics and culture.</title>
        <authorList>
            <person name="Gilroy R."/>
            <person name="Ravi A."/>
            <person name="Getino M."/>
            <person name="Pursley I."/>
            <person name="Horton D.L."/>
            <person name="Alikhan N.F."/>
            <person name="Baker D."/>
            <person name="Gharbi K."/>
            <person name="Hall N."/>
            <person name="Watson M."/>
            <person name="Adriaenssens E.M."/>
            <person name="Foster-Nyarko E."/>
            <person name="Jarju S."/>
            <person name="Secka A."/>
            <person name="Antonio M."/>
            <person name="Oren A."/>
            <person name="Chaudhuri R.R."/>
            <person name="La Ragione R."/>
            <person name="Hildebrand F."/>
            <person name="Pallen M.J."/>
        </authorList>
    </citation>
    <scope>NUCLEOTIDE SEQUENCE</scope>
    <source>
        <strain evidence="5">ChiHjej11B10-19426</strain>
    </source>
</reference>
<organism evidence="5 6">
    <name type="scientific">Candidatus Tidjanibacter faecipullorum</name>
    <dbReference type="NCBI Taxonomy" id="2838766"/>
    <lineage>
        <taxon>Bacteria</taxon>
        <taxon>Pseudomonadati</taxon>
        <taxon>Bacteroidota</taxon>
        <taxon>Bacteroidia</taxon>
        <taxon>Bacteroidales</taxon>
        <taxon>Rikenellaceae</taxon>
        <taxon>Tidjanibacter</taxon>
    </lineage>
</organism>
<name>A0A9D2DDD9_9BACT</name>
<keyword evidence="1" id="KW-0677">Repeat</keyword>
<accession>A0A9D2DDD9</accession>
<keyword evidence="2 3" id="KW-0802">TPR repeat</keyword>
<dbReference type="PROSITE" id="PS50005">
    <property type="entry name" value="TPR"/>
    <property type="match status" value="1"/>
</dbReference>